<feature type="compositionally biased region" description="Low complexity" evidence="6">
    <location>
        <begin position="1065"/>
        <end position="1088"/>
    </location>
</feature>
<keyword evidence="5" id="KW-0539">Nucleus</keyword>
<feature type="compositionally biased region" description="Acidic residues" evidence="6">
    <location>
        <begin position="378"/>
        <end position="397"/>
    </location>
</feature>
<evidence type="ECO:0000313" key="8">
    <source>
        <dbReference type="EMBL" id="EPE04871.1"/>
    </source>
</evidence>
<dbReference type="Pfam" id="PF00172">
    <property type="entry name" value="Zn_clus"/>
    <property type="match status" value="1"/>
</dbReference>
<protein>
    <submittedName>
        <fullName evidence="8">Nucleus protein</fullName>
    </submittedName>
</protein>
<feature type="compositionally biased region" description="Low complexity" evidence="6">
    <location>
        <begin position="1019"/>
        <end position="1030"/>
    </location>
</feature>
<dbReference type="InterPro" id="IPR036864">
    <property type="entry name" value="Zn2-C6_fun-type_DNA-bd_sf"/>
</dbReference>
<evidence type="ECO:0000256" key="1">
    <source>
        <dbReference type="ARBA" id="ARBA00022723"/>
    </source>
</evidence>
<feature type="region of interest" description="Disordered" evidence="6">
    <location>
        <begin position="1217"/>
        <end position="1264"/>
    </location>
</feature>
<evidence type="ECO:0000256" key="5">
    <source>
        <dbReference type="ARBA" id="ARBA00023242"/>
    </source>
</evidence>
<proteinExistence type="predicted"/>
<dbReference type="GO" id="GO:0006351">
    <property type="term" value="P:DNA-templated transcription"/>
    <property type="evidence" value="ECO:0007669"/>
    <property type="project" value="InterPro"/>
</dbReference>
<gene>
    <name evidence="8" type="ORF">F503_00025</name>
</gene>
<feature type="compositionally biased region" description="Basic and acidic residues" evidence="6">
    <location>
        <begin position="398"/>
        <end position="412"/>
    </location>
</feature>
<feature type="compositionally biased region" description="Low complexity" evidence="6">
    <location>
        <begin position="317"/>
        <end position="327"/>
    </location>
</feature>
<feature type="region of interest" description="Disordered" evidence="6">
    <location>
        <begin position="308"/>
        <end position="478"/>
    </location>
</feature>
<feature type="region of interest" description="Disordered" evidence="6">
    <location>
        <begin position="1136"/>
        <end position="1178"/>
    </location>
</feature>
<organism evidence="8 9">
    <name type="scientific">Ophiostoma piceae (strain UAMH 11346)</name>
    <name type="common">Sap stain fungus</name>
    <dbReference type="NCBI Taxonomy" id="1262450"/>
    <lineage>
        <taxon>Eukaryota</taxon>
        <taxon>Fungi</taxon>
        <taxon>Dikarya</taxon>
        <taxon>Ascomycota</taxon>
        <taxon>Pezizomycotina</taxon>
        <taxon>Sordariomycetes</taxon>
        <taxon>Sordariomycetidae</taxon>
        <taxon>Ophiostomatales</taxon>
        <taxon>Ophiostomataceae</taxon>
        <taxon>Ophiostoma</taxon>
    </lineage>
</organism>
<keyword evidence="1" id="KW-0479">Metal-binding</keyword>
<feature type="compositionally biased region" description="Gly residues" evidence="6">
    <location>
        <begin position="1"/>
        <end position="17"/>
    </location>
</feature>
<dbReference type="PANTHER" id="PTHR47424">
    <property type="entry name" value="REGULATORY PROTEIN GAL4"/>
    <property type="match status" value="1"/>
</dbReference>
<dbReference type="InterPro" id="IPR051127">
    <property type="entry name" value="Fungal_SecMet_Regulators"/>
</dbReference>
<keyword evidence="9" id="KW-1185">Reference proteome</keyword>
<keyword evidence="3" id="KW-0238">DNA-binding</keyword>
<dbReference type="InterPro" id="IPR001138">
    <property type="entry name" value="Zn2Cys6_DnaBD"/>
</dbReference>
<dbReference type="Gene3D" id="4.10.240.10">
    <property type="entry name" value="Zn(2)-C6 fungal-type DNA-binding domain"/>
    <property type="match status" value="1"/>
</dbReference>
<feature type="compositionally biased region" description="Gly residues" evidence="6">
    <location>
        <begin position="1234"/>
        <end position="1246"/>
    </location>
</feature>
<dbReference type="GO" id="GO:0000981">
    <property type="term" value="F:DNA-binding transcription factor activity, RNA polymerase II-specific"/>
    <property type="evidence" value="ECO:0007669"/>
    <property type="project" value="InterPro"/>
</dbReference>
<dbReference type="PANTHER" id="PTHR47424:SF3">
    <property type="entry name" value="REGULATORY PROTEIN GAL4"/>
    <property type="match status" value="1"/>
</dbReference>
<feature type="region of interest" description="Disordered" evidence="6">
    <location>
        <begin position="120"/>
        <end position="146"/>
    </location>
</feature>
<dbReference type="SMART" id="SM00906">
    <property type="entry name" value="Fungal_trans"/>
    <property type="match status" value="1"/>
</dbReference>
<dbReference type="HOGENOM" id="CLU_252886_0_0_1"/>
<dbReference type="VEuPathDB" id="FungiDB:F503_00025"/>
<dbReference type="SUPFAM" id="SSF57701">
    <property type="entry name" value="Zn2/Cys6 DNA-binding domain"/>
    <property type="match status" value="1"/>
</dbReference>
<dbReference type="SMART" id="SM00066">
    <property type="entry name" value="GAL4"/>
    <property type="match status" value="1"/>
</dbReference>
<dbReference type="Pfam" id="PF04082">
    <property type="entry name" value="Fungal_trans"/>
    <property type="match status" value="1"/>
</dbReference>
<dbReference type="GO" id="GO:0008270">
    <property type="term" value="F:zinc ion binding"/>
    <property type="evidence" value="ECO:0007669"/>
    <property type="project" value="InterPro"/>
</dbReference>
<keyword evidence="4" id="KW-0804">Transcription</keyword>
<feature type="region of interest" description="Disordered" evidence="6">
    <location>
        <begin position="1"/>
        <end position="56"/>
    </location>
</feature>
<feature type="compositionally biased region" description="Low complexity" evidence="6">
    <location>
        <begin position="1096"/>
        <end position="1117"/>
    </location>
</feature>
<accession>S3BZI6</accession>
<feature type="region of interest" description="Disordered" evidence="6">
    <location>
        <begin position="957"/>
        <end position="1117"/>
    </location>
</feature>
<dbReference type="eggNOG" id="ENOG502RYAG">
    <property type="taxonomic scope" value="Eukaryota"/>
</dbReference>
<name>S3BZI6_OPHP1</name>
<feature type="compositionally biased region" description="Acidic residues" evidence="6">
    <location>
        <begin position="133"/>
        <end position="143"/>
    </location>
</feature>
<evidence type="ECO:0000256" key="4">
    <source>
        <dbReference type="ARBA" id="ARBA00023163"/>
    </source>
</evidence>
<evidence type="ECO:0000313" key="9">
    <source>
        <dbReference type="Proteomes" id="UP000016923"/>
    </source>
</evidence>
<dbReference type="GO" id="GO:0003677">
    <property type="term" value="F:DNA binding"/>
    <property type="evidence" value="ECO:0007669"/>
    <property type="project" value="InterPro"/>
</dbReference>
<feature type="compositionally biased region" description="Basic residues" evidence="6">
    <location>
        <begin position="967"/>
        <end position="979"/>
    </location>
</feature>
<feature type="domain" description="Zn(2)-C6 fungal-type" evidence="7">
    <location>
        <begin position="56"/>
        <end position="86"/>
    </location>
</feature>
<evidence type="ECO:0000256" key="3">
    <source>
        <dbReference type="ARBA" id="ARBA00023125"/>
    </source>
</evidence>
<keyword evidence="2" id="KW-0805">Transcription regulation</keyword>
<dbReference type="PROSITE" id="PS00463">
    <property type="entry name" value="ZN2_CY6_FUNGAL_1"/>
    <property type="match status" value="1"/>
</dbReference>
<feature type="compositionally biased region" description="Polar residues" evidence="6">
    <location>
        <begin position="415"/>
        <end position="435"/>
    </location>
</feature>
<feature type="region of interest" description="Disordered" evidence="6">
    <location>
        <begin position="186"/>
        <end position="225"/>
    </location>
</feature>
<reference evidence="8 9" key="1">
    <citation type="journal article" date="2013" name="BMC Genomics">
        <title>The genome and transcriptome of the pine saprophyte Ophiostoma piceae, and a comparison with the bark beetle-associated pine pathogen Grosmannia clavigera.</title>
        <authorList>
            <person name="Haridas S."/>
            <person name="Wang Y."/>
            <person name="Lim L."/>
            <person name="Massoumi Alamouti S."/>
            <person name="Jackman S."/>
            <person name="Docking R."/>
            <person name="Robertson G."/>
            <person name="Birol I."/>
            <person name="Bohlmann J."/>
            <person name="Breuil C."/>
        </authorList>
    </citation>
    <scope>NUCLEOTIDE SEQUENCE [LARGE SCALE GENOMIC DNA]</scope>
    <source>
        <strain evidence="8 9">UAMH 11346</strain>
    </source>
</reference>
<dbReference type="STRING" id="1262450.S3BZI6"/>
<dbReference type="PROSITE" id="PS50048">
    <property type="entry name" value="ZN2_CY6_FUNGAL_2"/>
    <property type="match status" value="1"/>
</dbReference>
<dbReference type="OrthoDB" id="3364175at2759"/>
<feature type="compositionally biased region" description="Low complexity" evidence="6">
    <location>
        <begin position="186"/>
        <end position="208"/>
    </location>
</feature>
<dbReference type="InterPro" id="IPR007219">
    <property type="entry name" value="XnlR_reg_dom"/>
</dbReference>
<feature type="compositionally biased region" description="Gly residues" evidence="6">
    <location>
        <begin position="1159"/>
        <end position="1175"/>
    </location>
</feature>
<dbReference type="EMBL" id="KE148158">
    <property type="protein sequence ID" value="EPE04871.1"/>
    <property type="molecule type" value="Genomic_DNA"/>
</dbReference>
<feature type="compositionally biased region" description="Polar residues" evidence="6">
    <location>
        <begin position="1136"/>
        <end position="1149"/>
    </location>
</feature>
<dbReference type="CDD" id="cd12148">
    <property type="entry name" value="fungal_TF_MHR"/>
    <property type="match status" value="1"/>
</dbReference>
<sequence length="1293" mass="137663">MDGQVPIGGGHGLGGYGQPPTSAPPPPQPVASAAGGKGGTRAKRVPEHQRRRAAVSCDHCKQRRAKCMRASPRDPCSNCIASRIKCQSTLPRKQRVYGSVESLSLRYRALEALVQGLLDPDGKAKSAQGDHASDDESMLDDGAAEGASSRTAALDIDALYRAAAERDIPMPPRDDMTPANEIFAASSQAGGSSSAGPALGASHSLPTIVQPPVPPPGTSTTSLPSLSSVASLIPADGSVLPFQHPHPPQHRPLTTPAADEKLIPTPNGVAHYVGPSSSFRFVTSIRALVAQCGDSIVTGLNGGGDVGPGGGVGGASESGSVAGASPATGSRGGPTPSATGDGSSSSHTQGENQGQSSIRDQFVGLKVSKALEIQDSGSNEDDDDEGSDESGEDAEYSGDDRDAMDGVVKDPRPPSFSQSQSAHPPPYANQQQTLPSRHYTPRSGHEGGGSGTVSASSPANSRRSRPEPDDASFSGTFLPPRETADIFVRVFFDRVHPNYPLFHRGSFLLRYEALWQRGQAQAAGNNAGEAKKQSGDSGADDDYGWNCCLAMVFAFGAQALEGHDRARKAAASMQRRYLHLVCSSLSRLAGTTNLANIQALMLLQLYEHNAGRRNAAWSFLGCASRMAVALGMHRDGVVPLPKDSGGKGAAVNDRDARRRVWWTLYSFERNLCIMLGRPSALDETEIAVAPPTDDVQSADLPQGLPVSLLSLIRMTWKIKQLRFPAPGSQPNFYGYGFGYGNPQQTAHELLNELEAWRVALPAHLQPGWRSMIPSHRRAVLALHVQHQYGRSLVTRQFVLDRAERCCNLVADKSDSKYISKLPSDHDTIASDELADSCLDASERVNEYLHQLFDAGLLDGVAWIDAYYLYHSVLILCLDLVAKIVVVGHVSTSAADKATLTEAVARQRASVRSILLLAQRTRLAPTFRVLVGVVCQLAAIVGALDGLLALPPPATTIDGSSLSSSSSGKHHHHHHHHSHSRQAGGHRSNSSTRGRGRQRRNSSSVSSDRKTSQGPFNSQTTTSTVATGGVSMAPPSASPQLRTAAGQPISDKSSPNMFYSPPAPNQMHGQGQYQHQHQPQQQQPQQPHHQQPHHIHQQQQQQQQQQLQHQHSSNPQQQIQLQQLQAFAGEWFTNDTGQFPWNSFDPSSINVVGGTPQGAHPGGHGSASGPSGGGPGAAAAAVANSGMISPTSTVPAPNFYPQSFDFGMATEPATFAEDPYLSQPDFFGRQPPSGGSAGANGPGGGGRNVPPQAYSGNMEMDQYTQQGLNLQQQPQMDNSEWVQAWRELSTRYHQ</sequence>
<evidence type="ECO:0000259" key="7">
    <source>
        <dbReference type="PROSITE" id="PS50048"/>
    </source>
</evidence>
<evidence type="ECO:0000256" key="2">
    <source>
        <dbReference type="ARBA" id="ARBA00023015"/>
    </source>
</evidence>
<dbReference type="Proteomes" id="UP000016923">
    <property type="component" value="Unassembled WGS sequence"/>
</dbReference>
<feature type="compositionally biased region" description="Polar residues" evidence="6">
    <location>
        <begin position="336"/>
        <end position="359"/>
    </location>
</feature>
<feature type="region of interest" description="Disordered" evidence="6">
    <location>
        <begin position="237"/>
        <end position="262"/>
    </location>
</feature>
<evidence type="ECO:0000256" key="6">
    <source>
        <dbReference type="SAM" id="MobiDB-lite"/>
    </source>
</evidence>
<dbReference type="CDD" id="cd00067">
    <property type="entry name" value="GAL4"/>
    <property type="match status" value="1"/>
</dbReference>